<evidence type="ECO:0000313" key="4">
    <source>
        <dbReference type="EMBL" id="EPQ20996.1"/>
    </source>
</evidence>
<sequence length="448" mass="44036">MVVVDSAGLPPEINSTLVHTGPGAAPMALAAEGFEAGAAGDQAVAAAVQSVIAQIEARWQGESQTQALQAAKSALTFYQNRVATHQQAAAAALQVAAEITAALSVAPHPSQVTINRACWAQACATNFMGFRTGEIVGYDGDYSRMWGQAAGARGALDTASIANAGSLLSWTPPSGGANPIIAAGLVAHAGLMAAEGAAEDVDGAAWAANSLFNDALLGKEAAGMAAAFAPPPMNSTAATAAENAQRGQRNGSKFGDTVEQTGQMGGQMGQMVGQVGSMAGQIPQVFTQAVQPILQTPQQVGQQFFSILQPLMSSAGGGHGLGAPGASSLSSGIGPYGFAMGTSNLSAGVTRPASFGGGGGFGASSGGFGSGSAVRLPATATMSAAKVAEQAAARAAMASSAGAGGGGFAPMMAPAGAQQRTEGNSSEDQYARPRELGPAASAGGAPIE</sequence>
<feature type="domain" description="PPE" evidence="3">
    <location>
        <begin position="9"/>
        <end position="161"/>
    </location>
</feature>
<feature type="compositionally biased region" description="Polar residues" evidence="2">
    <location>
        <begin position="418"/>
        <end position="428"/>
    </location>
</feature>
<organism evidence="4 5">
    <name type="scientific">Mycobacteroides abscessus subsp. bolletii CRM-0020</name>
    <dbReference type="NCBI Taxonomy" id="1306401"/>
    <lineage>
        <taxon>Bacteria</taxon>
        <taxon>Bacillati</taxon>
        <taxon>Actinomycetota</taxon>
        <taxon>Actinomycetes</taxon>
        <taxon>Mycobacteriales</taxon>
        <taxon>Mycobacteriaceae</taxon>
        <taxon>Mycobacteroides</taxon>
        <taxon>Mycobacteroides abscessus</taxon>
    </lineage>
</organism>
<dbReference type="EMBL" id="ATFQ01000040">
    <property type="protein sequence ID" value="EPQ20996.1"/>
    <property type="molecule type" value="Genomic_DNA"/>
</dbReference>
<dbReference type="RefSeq" id="WP_020724485.1">
    <property type="nucleotide sequence ID" value="NZ_ATFQ01000040.1"/>
</dbReference>
<comment type="similarity">
    <text evidence="1">Belongs to the mycobacterial PPE family.</text>
</comment>
<dbReference type="Pfam" id="PF00823">
    <property type="entry name" value="PPE"/>
    <property type="match status" value="1"/>
</dbReference>
<comment type="caution">
    <text evidence="4">The sequence shown here is derived from an EMBL/GenBank/DDBJ whole genome shotgun (WGS) entry which is preliminary data.</text>
</comment>
<dbReference type="InterPro" id="IPR038332">
    <property type="entry name" value="PPE_sf"/>
</dbReference>
<evidence type="ECO:0000256" key="1">
    <source>
        <dbReference type="ARBA" id="ARBA00010652"/>
    </source>
</evidence>
<dbReference type="SUPFAM" id="SSF140459">
    <property type="entry name" value="PE/PPE dimer-like"/>
    <property type="match status" value="1"/>
</dbReference>
<dbReference type="InterPro" id="IPR000030">
    <property type="entry name" value="PPE_dom"/>
</dbReference>
<gene>
    <name evidence="4" type="ORF">J108_23580</name>
</gene>
<evidence type="ECO:0000313" key="5">
    <source>
        <dbReference type="Proteomes" id="UP000014969"/>
    </source>
</evidence>
<name>A0A829HQ83_9MYCO</name>
<dbReference type="Gene3D" id="1.20.1260.20">
    <property type="entry name" value="PPE superfamily"/>
    <property type="match status" value="1"/>
</dbReference>
<dbReference type="AlphaFoldDB" id="A0A829HQ83"/>
<evidence type="ECO:0000256" key="2">
    <source>
        <dbReference type="SAM" id="MobiDB-lite"/>
    </source>
</evidence>
<reference evidence="4 5" key="1">
    <citation type="journal article" date="2013" name="Genome Announc.">
        <title>Genome Sequence of an Epidemic Isolate of Mycobacterium abscessus subsp. bolletii from Rio de Janeiro, Brazil.</title>
        <authorList>
            <person name="Davidson R.M."/>
            <person name="Reynolds P.R."/>
            <person name="Farias-Hesson E."/>
            <person name="Duarte R.S."/>
            <person name="Jackson M."/>
            <person name="Strong M."/>
        </authorList>
    </citation>
    <scope>NUCLEOTIDE SEQUENCE [LARGE SCALE GENOMIC DNA]</scope>
    <source>
        <strain evidence="4 5">CRM-0020</strain>
    </source>
</reference>
<dbReference type="Proteomes" id="UP000014969">
    <property type="component" value="Unassembled WGS sequence"/>
</dbReference>
<evidence type="ECO:0000259" key="3">
    <source>
        <dbReference type="Pfam" id="PF00823"/>
    </source>
</evidence>
<protein>
    <recommendedName>
        <fullName evidence="3">PPE domain-containing protein</fullName>
    </recommendedName>
</protein>
<accession>A0A829HQ83</accession>
<proteinExistence type="inferred from homology"/>
<feature type="region of interest" description="Disordered" evidence="2">
    <location>
        <begin position="410"/>
        <end position="448"/>
    </location>
</feature>